<evidence type="ECO:0000259" key="1">
    <source>
        <dbReference type="Pfam" id="PF10111"/>
    </source>
</evidence>
<reference evidence="2 3" key="1">
    <citation type="journal article" date="2015" name="Genome Announc.">
        <title>Draft Genome Sequence of Cyanobacterium Hassallia byssoidea Strain VB512170, Isolated from Monuments in India.</title>
        <authorList>
            <person name="Singh D."/>
            <person name="Chandrababunaidu M.M."/>
            <person name="Panda A."/>
            <person name="Sen D."/>
            <person name="Bhattacharyya S."/>
            <person name="Adhikary S.P."/>
            <person name="Tripathy S."/>
        </authorList>
    </citation>
    <scope>NUCLEOTIDE SEQUENCE [LARGE SCALE GENOMIC DNA]</scope>
    <source>
        <strain evidence="2 3">VB512170</strain>
    </source>
</reference>
<dbReference type="AlphaFoldDB" id="A0A846HEY2"/>
<dbReference type="Proteomes" id="UP000031549">
    <property type="component" value="Unassembled WGS sequence"/>
</dbReference>
<gene>
    <name evidence="2" type="ORF">PI95_023070</name>
</gene>
<dbReference type="Pfam" id="PF10111">
    <property type="entry name" value="Glyco_tranf_2_2"/>
    <property type="match status" value="1"/>
</dbReference>
<protein>
    <submittedName>
        <fullName evidence="2">Glycosyltransferase</fullName>
    </submittedName>
</protein>
<keyword evidence="3" id="KW-1185">Reference proteome</keyword>
<dbReference type="RefSeq" id="WP_039743385.1">
    <property type="nucleotide sequence ID" value="NZ_JTCM02000066.1"/>
</dbReference>
<dbReference type="InterPro" id="IPR019290">
    <property type="entry name" value="GlycosylTrfase-like_prok"/>
</dbReference>
<dbReference type="GO" id="GO:0016740">
    <property type="term" value="F:transferase activity"/>
    <property type="evidence" value="ECO:0007669"/>
    <property type="project" value="UniProtKB-KW"/>
</dbReference>
<feature type="domain" description="Glycosyltransferase 2-like prokaryotic type" evidence="1">
    <location>
        <begin position="5"/>
        <end position="252"/>
    </location>
</feature>
<dbReference type="SUPFAM" id="SSF53448">
    <property type="entry name" value="Nucleotide-diphospho-sugar transferases"/>
    <property type="match status" value="1"/>
</dbReference>
<dbReference type="InterPro" id="IPR029044">
    <property type="entry name" value="Nucleotide-diphossugar_trans"/>
</dbReference>
<proteinExistence type="predicted"/>
<name>A0A846HEY2_9CYAN</name>
<dbReference type="Gene3D" id="3.90.550.10">
    <property type="entry name" value="Spore Coat Polysaccharide Biosynthesis Protein SpsA, Chain A"/>
    <property type="match status" value="1"/>
</dbReference>
<accession>A0A846HEY2</accession>
<keyword evidence="2" id="KW-0808">Transferase</keyword>
<dbReference type="CDD" id="cd00761">
    <property type="entry name" value="Glyco_tranf_GTA_type"/>
    <property type="match status" value="1"/>
</dbReference>
<organism evidence="2 3">
    <name type="scientific">Hassallia byssoidea VB512170</name>
    <dbReference type="NCBI Taxonomy" id="1304833"/>
    <lineage>
        <taxon>Bacteria</taxon>
        <taxon>Bacillati</taxon>
        <taxon>Cyanobacteriota</taxon>
        <taxon>Cyanophyceae</taxon>
        <taxon>Nostocales</taxon>
        <taxon>Tolypothrichaceae</taxon>
        <taxon>Hassallia</taxon>
    </lineage>
</organism>
<sequence length="329" mass="37179">MPKISVIISVYNGEKTIEATINSVLQQTFDDFELIIINASSTDSTLEIIYQIQDERIKVFTYNRANVAVNRNRGFNHAKSEFITFLDADDLWTPDKLEAQYKVLLENPEAGVAYSWSNCIDETGKFLRGCSYVKWDCDVYPKLLLDDFIGSGSNVMIRASAFSAVGGFDESLSNAQDTDMWLRLATHYHFVVVPKAQILYRISPSSMSSDILGLEKSNLQVIKRAFAHEKAASLQHLKRYSIANLYKYLSYKALSTPPGQHNFPVAARFLWQTVRTDPFMLLKPVIYKACLKLIAMSLLPPVAAQVLLTKFPRLSNTSTFLGYEKLDLV</sequence>
<comment type="caution">
    <text evidence="2">The sequence shown here is derived from an EMBL/GenBank/DDBJ whole genome shotgun (WGS) entry which is preliminary data.</text>
</comment>
<evidence type="ECO:0000313" key="3">
    <source>
        <dbReference type="Proteomes" id="UP000031549"/>
    </source>
</evidence>
<dbReference type="EMBL" id="JTCM02000066">
    <property type="protein sequence ID" value="NEU75359.1"/>
    <property type="molecule type" value="Genomic_DNA"/>
</dbReference>
<dbReference type="InterPro" id="IPR050834">
    <property type="entry name" value="Glycosyltransf_2"/>
</dbReference>
<evidence type="ECO:0000313" key="2">
    <source>
        <dbReference type="EMBL" id="NEU75359.1"/>
    </source>
</evidence>
<dbReference type="PANTHER" id="PTHR43685">
    <property type="entry name" value="GLYCOSYLTRANSFERASE"/>
    <property type="match status" value="1"/>
</dbReference>
<dbReference type="PANTHER" id="PTHR43685:SF2">
    <property type="entry name" value="GLYCOSYLTRANSFERASE 2-LIKE DOMAIN-CONTAINING PROTEIN"/>
    <property type="match status" value="1"/>
</dbReference>